<dbReference type="CDD" id="cd16936">
    <property type="entry name" value="HATPase_RsbW-like"/>
    <property type="match status" value="1"/>
</dbReference>
<dbReference type="Gene3D" id="3.30.565.10">
    <property type="entry name" value="Histidine kinase-like ATPase, C-terminal domain"/>
    <property type="match status" value="1"/>
</dbReference>
<name>A0A1V4AE34_9ACTN</name>
<reference evidence="3 4" key="1">
    <citation type="submission" date="2017-02" db="EMBL/GenBank/DDBJ databases">
        <title>Draft Genome Sequence of Streptomyces tsukubaensis F601, a Producer of the immunosuppressant tacrolimus FK506.</title>
        <authorList>
            <person name="Zong G."/>
            <person name="Zhong C."/>
            <person name="Fu J."/>
            <person name="Qin R."/>
            <person name="Cao G."/>
        </authorList>
    </citation>
    <scope>NUCLEOTIDE SEQUENCE [LARGE SCALE GENOMIC DNA]</scope>
    <source>
        <strain evidence="3 4">F601</strain>
    </source>
</reference>
<evidence type="ECO:0000313" key="3">
    <source>
        <dbReference type="EMBL" id="OON82058.1"/>
    </source>
</evidence>
<proteinExistence type="predicted"/>
<gene>
    <name evidence="3" type="ORF">B1H18_03075</name>
</gene>
<dbReference type="InterPro" id="IPR050267">
    <property type="entry name" value="Anti-sigma-factor_SerPK"/>
</dbReference>
<evidence type="ECO:0000256" key="1">
    <source>
        <dbReference type="ARBA" id="ARBA00022527"/>
    </source>
</evidence>
<dbReference type="GO" id="GO:0004674">
    <property type="term" value="F:protein serine/threonine kinase activity"/>
    <property type="evidence" value="ECO:0007669"/>
    <property type="project" value="UniProtKB-KW"/>
</dbReference>
<dbReference type="InterPro" id="IPR036890">
    <property type="entry name" value="HATPase_C_sf"/>
</dbReference>
<dbReference type="PANTHER" id="PTHR35526">
    <property type="entry name" value="ANTI-SIGMA-F FACTOR RSBW-RELATED"/>
    <property type="match status" value="1"/>
</dbReference>
<dbReference type="PANTHER" id="PTHR35526:SF3">
    <property type="entry name" value="ANTI-SIGMA-F FACTOR RSBW"/>
    <property type="match status" value="1"/>
</dbReference>
<dbReference type="EMBL" id="MVFC01000002">
    <property type="protein sequence ID" value="OON82058.1"/>
    <property type="molecule type" value="Genomic_DNA"/>
</dbReference>
<evidence type="ECO:0000313" key="4">
    <source>
        <dbReference type="Proteomes" id="UP000190539"/>
    </source>
</evidence>
<organism evidence="3 4">
    <name type="scientific">Streptomyces tsukubensis</name>
    <dbReference type="NCBI Taxonomy" id="83656"/>
    <lineage>
        <taxon>Bacteria</taxon>
        <taxon>Bacillati</taxon>
        <taxon>Actinomycetota</taxon>
        <taxon>Actinomycetes</taxon>
        <taxon>Kitasatosporales</taxon>
        <taxon>Streptomycetaceae</taxon>
        <taxon>Streptomyces</taxon>
    </lineage>
</organism>
<accession>A0A1V4AE34</accession>
<protein>
    <recommendedName>
        <fullName evidence="2">Histidine kinase/HSP90-like ATPase domain-containing protein</fullName>
    </recommendedName>
</protein>
<dbReference type="RefSeq" id="WP_077964560.1">
    <property type="nucleotide sequence ID" value="NZ_CP045178.1"/>
</dbReference>
<keyword evidence="1" id="KW-0723">Serine/threonine-protein kinase</keyword>
<dbReference type="SUPFAM" id="SSF55874">
    <property type="entry name" value="ATPase domain of HSP90 chaperone/DNA topoisomerase II/histidine kinase"/>
    <property type="match status" value="1"/>
</dbReference>
<keyword evidence="1" id="KW-0418">Kinase</keyword>
<dbReference type="Proteomes" id="UP000190539">
    <property type="component" value="Unassembled WGS sequence"/>
</dbReference>
<keyword evidence="1" id="KW-0808">Transferase</keyword>
<dbReference type="OrthoDB" id="5184679at2"/>
<evidence type="ECO:0000259" key="2">
    <source>
        <dbReference type="Pfam" id="PF13581"/>
    </source>
</evidence>
<dbReference type="AlphaFoldDB" id="A0A1V4AE34"/>
<comment type="caution">
    <text evidence="3">The sequence shown here is derived from an EMBL/GenBank/DDBJ whole genome shotgun (WGS) entry which is preliminary data.</text>
</comment>
<keyword evidence="4" id="KW-1185">Reference proteome</keyword>
<dbReference type="STRING" id="83656.B1H18_03075"/>
<dbReference type="Pfam" id="PF13581">
    <property type="entry name" value="HATPase_c_2"/>
    <property type="match status" value="1"/>
</dbReference>
<feature type="domain" description="Histidine kinase/HSP90-like ATPase" evidence="2">
    <location>
        <begin position="19"/>
        <end position="123"/>
    </location>
</feature>
<sequence>MPTHEAHSLVLEGPGATSAAARDAAVRFVTGHCPWADTESVVLVVAELVANASRHTGGPWRLTLTTRDAELTVGVEDASQDLPVPRAPDLSGGGGFGWHMVQRLAQRVAVLPLPGGKRVEASWLSTVWA</sequence>
<dbReference type="InterPro" id="IPR003594">
    <property type="entry name" value="HATPase_dom"/>
</dbReference>